<dbReference type="AlphaFoldDB" id="A0A9Q3CZM9"/>
<organism evidence="1 2">
    <name type="scientific">Austropuccinia psidii MF-1</name>
    <dbReference type="NCBI Taxonomy" id="1389203"/>
    <lineage>
        <taxon>Eukaryota</taxon>
        <taxon>Fungi</taxon>
        <taxon>Dikarya</taxon>
        <taxon>Basidiomycota</taxon>
        <taxon>Pucciniomycotina</taxon>
        <taxon>Pucciniomycetes</taxon>
        <taxon>Pucciniales</taxon>
        <taxon>Sphaerophragmiaceae</taxon>
        <taxon>Austropuccinia</taxon>
    </lineage>
</organism>
<proteinExistence type="predicted"/>
<name>A0A9Q3CZM9_9BASI</name>
<sequence>MKFNNASSPMEEFGILETAVIFPHINGNLRITEFVVMKTCSSTHFILGNDYLIMYGIDLQSEKDRYFTIGDNKNQKLSFLSFKRQTTDSELSALLNNHKEEFASDKEPLGEIIAHEIDIILNIERPYTPLLRIPGHPASPKSREALEIHIEVLLDLSVIRKVGHNEEVAITTPVIVAWHNGKSIMVGHFRALNT</sequence>
<gene>
    <name evidence="1" type="ORF">O181_032532</name>
</gene>
<dbReference type="EMBL" id="AVOT02011770">
    <property type="protein sequence ID" value="MBW0492817.1"/>
    <property type="molecule type" value="Genomic_DNA"/>
</dbReference>
<evidence type="ECO:0000313" key="1">
    <source>
        <dbReference type="EMBL" id="MBW0492817.1"/>
    </source>
</evidence>
<reference evidence="1" key="1">
    <citation type="submission" date="2021-03" db="EMBL/GenBank/DDBJ databases">
        <title>Draft genome sequence of rust myrtle Austropuccinia psidii MF-1, a brazilian biotype.</title>
        <authorList>
            <person name="Quecine M.C."/>
            <person name="Pachon D.M.R."/>
            <person name="Bonatelli M.L."/>
            <person name="Correr F.H."/>
            <person name="Franceschini L.M."/>
            <person name="Leite T.F."/>
            <person name="Margarido G.R.A."/>
            <person name="Almeida C.A."/>
            <person name="Ferrarezi J.A."/>
            <person name="Labate C.A."/>
        </authorList>
    </citation>
    <scope>NUCLEOTIDE SEQUENCE</scope>
    <source>
        <strain evidence="1">MF-1</strain>
    </source>
</reference>
<dbReference type="Proteomes" id="UP000765509">
    <property type="component" value="Unassembled WGS sequence"/>
</dbReference>
<protein>
    <submittedName>
        <fullName evidence="1">Uncharacterized protein</fullName>
    </submittedName>
</protein>
<evidence type="ECO:0000313" key="2">
    <source>
        <dbReference type="Proteomes" id="UP000765509"/>
    </source>
</evidence>
<keyword evidence="2" id="KW-1185">Reference proteome</keyword>
<accession>A0A9Q3CZM9</accession>
<comment type="caution">
    <text evidence="1">The sequence shown here is derived from an EMBL/GenBank/DDBJ whole genome shotgun (WGS) entry which is preliminary data.</text>
</comment>